<dbReference type="OrthoDB" id="392930at2759"/>
<feature type="region of interest" description="Disordered" evidence="1">
    <location>
        <begin position="316"/>
        <end position="339"/>
    </location>
</feature>
<proteinExistence type="predicted"/>
<feature type="region of interest" description="Disordered" evidence="1">
    <location>
        <begin position="1"/>
        <end position="43"/>
    </location>
</feature>
<feature type="compositionally biased region" description="Basic and acidic residues" evidence="1">
    <location>
        <begin position="195"/>
        <end position="205"/>
    </location>
</feature>
<feature type="compositionally biased region" description="Basic and acidic residues" evidence="1">
    <location>
        <begin position="560"/>
        <end position="576"/>
    </location>
</feature>
<sequence length="753" mass="85407">MAQRLCEGAPVYPNEHSVASSPKDAATSPNGQLNQNAAKKGTHKIRRDQAFRNFIYQNIFNRDCFTNIFKKKIDQNVGRECNDQDNHTSRNEEDVCVRSQLPCEDEEYMLFLSYIYNDVASFIEINKNEHLKNSNYADLEDLILEICGTVGRDAFHNIKSIFKSPEGGAPRKETVCNNADNVDGGDLNNYASDPYNHDSRADKGKSKSLRSHSPSEKDSSFFFIPPMECLVTHIHKLTSKKDDANNVSHFSSDVNEFLKNNNFDKHPIYCSFQRGHKPREEANLSFQCELSHAQTGRVQHPPCNCCRSNGRNNLHSEVDTSAPDVPPTHSQEEITPNEKKHDEEGVQYIHTHFLPSEHTQVGTNFEVSSNNGKSAILVDIHNFNENEAILANKKSPDELTSSLLNGTTRSDEGGGIYFSFSRPNYANNSDLNGAAQGNSPHDGPEGDDYNDDDVVSVRKETIGGPFLREEKFMNGSLQGDGETHRSIHHYSQSNQDDEVFEGCLDEYVKPASGPNDNQDTDTNDDDSKADADSEEQDVADKMDGVASEVGGTNGVNTPSQDHHADEQTSNNFKREENIHLCDEQNSDLLEDDKEGILKTEGNDSPKEQPLKREPPKMEQQNETPQRIIQVDHKEYLEKQQKMVKNKTYAEPECRKEFTKNENPHDDYYHFKYLNNCEKVSKPYQYTKVEKKANIQVTPSPFPQFLRDIQIYNISQKKIRLKKTNIPLRKDDADAGITEKTTNKKKRQTRKRTK</sequence>
<feature type="region of interest" description="Disordered" evidence="1">
    <location>
        <begin position="726"/>
        <end position="753"/>
    </location>
</feature>
<dbReference type="Proteomes" id="UP000092716">
    <property type="component" value="Chromosome 9"/>
</dbReference>
<feature type="region of interest" description="Disordered" evidence="1">
    <location>
        <begin position="475"/>
        <end position="495"/>
    </location>
</feature>
<dbReference type="EMBL" id="CP016247">
    <property type="protein sequence ID" value="ANQ08264.1"/>
    <property type="molecule type" value="Genomic_DNA"/>
</dbReference>
<protein>
    <submittedName>
        <fullName evidence="2">Uncharacterized protein</fullName>
    </submittedName>
</protein>
<feature type="compositionally biased region" description="Polar residues" evidence="1">
    <location>
        <begin position="428"/>
        <end position="439"/>
    </location>
</feature>
<accession>A0A1B1DZQ7</accession>
<feature type="region of interest" description="Disordered" evidence="1">
    <location>
        <begin position="597"/>
        <end position="624"/>
    </location>
</feature>
<dbReference type="AlphaFoldDB" id="A0A1B1DZQ7"/>
<feature type="compositionally biased region" description="Basic and acidic residues" evidence="1">
    <location>
        <begin position="597"/>
        <end position="616"/>
    </location>
</feature>
<dbReference type="GeneID" id="30909130"/>
<dbReference type="KEGG" id="pcot:PCOAH_00024020"/>
<feature type="region of interest" description="Disordered" evidence="1">
    <location>
        <begin position="428"/>
        <end position="453"/>
    </location>
</feature>
<organism evidence="2 3">
    <name type="scientific">Plasmodium coatneyi</name>
    <dbReference type="NCBI Taxonomy" id="208452"/>
    <lineage>
        <taxon>Eukaryota</taxon>
        <taxon>Sar</taxon>
        <taxon>Alveolata</taxon>
        <taxon>Apicomplexa</taxon>
        <taxon>Aconoidasida</taxon>
        <taxon>Haemosporida</taxon>
        <taxon>Plasmodiidae</taxon>
        <taxon>Plasmodium</taxon>
    </lineage>
</organism>
<gene>
    <name evidence="2" type="ORF">PCOAH_00024020</name>
</gene>
<dbReference type="RefSeq" id="XP_019914959.1">
    <property type="nucleotide sequence ID" value="XM_020059207.1"/>
</dbReference>
<feature type="compositionally biased region" description="Polar residues" evidence="1">
    <location>
        <begin position="27"/>
        <end position="37"/>
    </location>
</feature>
<evidence type="ECO:0000256" key="1">
    <source>
        <dbReference type="SAM" id="MobiDB-lite"/>
    </source>
</evidence>
<feature type="region of interest" description="Disordered" evidence="1">
    <location>
        <begin position="185"/>
        <end position="217"/>
    </location>
</feature>
<feature type="compositionally biased region" description="Basic residues" evidence="1">
    <location>
        <begin position="742"/>
        <end position="753"/>
    </location>
</feature>
<evidence type="ECO:0000313" key="2">
    <source>
        <dbReference type="EMBL" id="ANQ08264.1"/>
    </source>
</evidence>
<feature type="compositionally biased region" description="Basic and acidic residues" evidence="1">
    <location>
        <begin position="330"/>
        <end position="339"/>
    </location>
</feature>
<dbReference type="VEuPathDB" id="PlasmoDB:PCOAH_00024020"/>
<reference evidence="3" key="1">
    <citation type="submission" date="2016-06" db="EMBL/GenBank/DDBJ databases">
        <title>First high quality genome sequence of Plasmodium coatneyi using continuous long reads from single molecule, real-time sequencing.</title>
        <authorList>
            <person name="Chien J.-T."/>
            <person name="Pakala S.B."/>
            <person name="Geraldo J.A."/>
            <person name="Lapp S.A."/>
            <person name="Barnwell J.W."/>
            <person name="Kissinger J.C."/>
            <person name="Galinski M.R."/>
            <person name="Humphrey J.C."/>
        </authorList>
    </citation>
    <scope>NUCLEOTIDE SEQUENCE [LARGE SCALE GENOMIC DNA]</scope>
    <source>
        <strain evidence="3">Hackeri</strain>
    </source>
</reference>
<keyword evidence="3" id="KW-1185">Reference proteome</keyword>
<feature type="region of interest" description="Disordered" evidence="1">
    <location>
        <begin position="507"/>
        <end position="576"/>
    </location>
</feature>
<evidence type="ECO:0000313" key="3">
    <source>
        <dbReference type="Proteomes" id="UP000092716"/>
    </source>
</evidence>
<name>A0A1B1DZQ7_9APIC</name>